<dbReference type="EMBL" id="BLSD01000105">
    <property type="protein sequence ID" value="GFP39906.1"/>
    <property type="molecule type" value="Genomic_DNA"/>
</dbReference>
<evidence type="ECO:0000313" key="5">
    <source>
        <dbReference type="EMBL" id="GFP30007.1"/>
    </source>
</evidence>
<dbReference type="Proteomes" id="UP000588083">
    <property type="component" value="Unassembled WGS sequence"/>
</dbReference>
<accession>A0A6V8NGG7</accession>
<evidence type="ECO:0000256" key="2">
    <source>
        <dbReference type="RuleBase" id="RU362039"/>
    </source>
</evidence>
<keyword evidence="9" id="KW-1185">Reference proteome</keyword>
<dbReference type="EMBL" id="BLRZ01000035">
    <property type="protein sequence ID" value="GFP30007.1"/>
    <property type="molecule type" value="Genomic_DNA"/>
</dbReference>
<evidence type="ECO:0000313" key="9">
    <source>
        <dbReference type="Proteomes" id="UP000588083"/>
    </source>
</evidence>
<keyword evidence="2" id="KW-0479">Metal-binding</keyword>
<dbReference type="Proteomes" id="UP000574717">
    <property type="component" value="Unassembled WGS sequence"/>
</dbReference>
<protein>
    <recommendedName>
        <fullName evidence="2">Phosphoesterase</fullName>
        <ecNumber evidence="2">3.1.4.-</ecNumber>
    </recommendedName>
</protein>
<dbReference type="RefSeq" id="WP_176235970.1">
    <property type="nucleotide sequence ID" value="NZ_BLRU01000071.1"/>
</dbReference>
<evidence type="ECO:0000313" key="8">
    <source>
        <dbReference type="Proteomes" id="UP000574717"/>
    </source>
</evidence>
<sequence length="184" mass="20641">MQIGLMSDTHGDLEAVKKSFHILDGCDYILHAGDVLYHGVFNPILSSYSPKETADLINESPIPIVFARGNCDSEVDQLAIKWPILSEFSIFNWEGKSFLINHGDKRSQEELLTLAQEEKCHFVITGHTHIFGYQLKNGIYLINPGSPSLPKGPKIRTIAVISDETLRFINIEDGEEVLRAETEM</sequence>
<comment type="cofactor">
    <cofactor evidence="2">
        <name>a divalent metal cation</name>
        <dbReference type="ChEBI" id="CHEBI:60240"/>
    </cofactor>
</comment>
<dbReference type="InterPro" id="IPR041802">
    <property type="entry name" value="MPP_YfcE"/>
</dbReference>
<feature type="domain" description="Calcineurin-like phosphoesterase" evidence="3">
    <location>
        <begin position="1"/>
        <end position="161"/>
    </location>
</feature>
<reference evidence="7 8" key="1">
    <citation type="journal article" date="2020" name="Front. Microbiol.">
        <title>Single-cell genomics of novel Actinobacteria with the Wood-Ljungdahl pathway discovered in a serpentinizing system.</title>
        <authorList>
            <person name="Merino N."/>
            <person name="Kawai M."/>
            <person name="Boyd E.S."/>
            <person name="Colman D.R."/>
            <person name="McGlynn S.E."/>
            <person name="Nealson K.H."/>
            <person name="Kurokawa K."/>
            <person name="Hongoh Y."/>
        </authorList>
    </citation>
    <scope>NUCLEOTIDE SEQUENCE [LARGE SCALE GENOMIC DNA]</scope>
    <source>
        <strain evidence="4 8">S03</strain>
        <strain evidence="5 9">S34</strain>
        <strain evidence="6 7">S47</strain>
    </source>
</reference>
<dbReference type="NCBIfam" id="TIGR00040">
    <property type="entry name" value="yfcE"/>
    <property type="match status" value="1"/>
</dbReference>
<gene>
    <name evidence="4" type="ORF">HKBW3S03_00904</name>
    <name evidence="5" type="ORF">HKBW3S34_00927</name>
    <name evidence="6" type="ORF">HKBW3S47_01603</name>
</gene>
<dbReference type="GO" id="GO:0016787">
    <property type="term" value="F:hydrolase activity"/>
    <property type="evidence" value="ECO:0007669"/>
    <property type="project" value="UniProtKB-UniRule"/>
</dbReference>
<dbReference type="Proteomes" id="UP000569018">
    <property type="component" value="Unassembled WGS sequence"/>
</dbReference>
<dbReference type="PANTHER" id="PTHR43165:SF1">
    <property type="entry name" value="PHOSPHODIESTERASE MJ0936"/>
    <property type="match status" value="1"/>
</dbReference>
<dbReference type="CDD" id="cd00841">
    <property type="entry name" value="MPP_YfcE"/>
    <property type="match status" value="1"/>
</dbReference>
<dbReference type="InterPro" id="IPR029052">
    <property type="entry name" value="Metallo-depent_PP-like"/>
</dbReference>
<evidence type="ECO:0000313" key="7">
    <source>
        <dbReference type="Proteomes" id="UP000569018"/>
    </source>
</evidence>
<evidence type="ECO:0000259" key="3">
    <source>
        <dbReference type="Pfam" id="PF12850"/>
    </source>
</evidence>
<dbReference type="NCBIfam" id="NF006988">
    <property type="entry name" value="PRK09453.1"/>
    <property type="match status" value="1"/>
</dbReference>
<dbReference type="SUPFAM" id="SSF56300">
    <property type="entry name" value="Metallo-dependent phosphatases"/>
    <property type="match status" value="1"/>
</dbReference>
<evidence type="ECO:0000313" key="4">
    <source>
        <dbReference type="EMBL" id="GFP19399.1"/>
    </source>
</evidence>
<evidence type="ECO:0000313" key="6">
    <source>
        <dbReference type="EMBL" id="GFP39906.1"/>
    </source>
</evidence>
<dbReference type="AlphaFoldDB" id="A0A6V8NGG7"/>
<proteinExistence type="inferred from homology"/>
<evidence type="ECO:0000256" key="1">
    <source>
        <dbReference type="ARBA" id="ARBA00008950"/>
    </source>
</evidence>
<dbReference type="GO" id="GO:0046872">
    <property type="term" value="F:metal ion binding"/>
    <property type="evidence" value="ECO:0007669"/>
    <property type="project" value="UniProtKB-KW"/>
</dbReference>
<name>A0A6V8NGG7_9ACTN</name>
<dbReference type="EMBL" id="BLRU01000071">
    <property type="protein sequence ID" value="GFP19399.1"/>
    <property type="molecule type" value="Genomic_DNA"/>
</dbReference>
<dbReference type="InterPro" id="IPR000979">
    <property type="entry name" value="Phosphodiesterase_MJ0936/Vps29"/>
</dbReference>
<dbReference type="PANTHER" id="PTHR43165">
    <property type="entry name" value="METALLOPHOSPHOESTERASE"/>
    <property type="match status" value="1"/>
</dbReference>
<dbReference type="Pfam" id="PF12850">
    <property type="entry name" value="Metallophos_2"/>
    <property type="match status" value="1"/>
</dbReference>
<comment type="similarity">
    <text evidence="1 2">Belongs to the metallophosphoesterase superfamily. YfcE family.</text>
</comment>
<comment type="caution">
    <text evidence="4">The sequence shown here is derived from an EMBL/GenBank/DDBJ whole genome shotgun (WGS) entry which is preliminary data.</text>
</comment>
<dbReference type="InterPro" id="IPR053193">
    <property type="entry name" value="MetalloPDE_YfcE-like"/>
</dbReference>
<dbReference type="Gene3D" id="3.60.21.10">
    <property type="match status" value="1"/>
</dbReference>
<dbReference type="InterPro" id="IPR024654">
    <property type="entry name" value="Calcineurin-like_PHP_lpxH"/>
</dbReference>
<dbReference type="EC" id="3.1.4.-" evidence="2"/>
<organism evidence="4 8">
    <name type="scientific">Candidatus Hakubella thermalkaliphila</name>
    <dbReference type="NCBI Taxonomy" id="2754717"/>
    <lineage>
        <taxon>Bacteria</taxon>
        <taxon>Bacillati</taxon>
        <taxon>Actinomycetota</taxon>
        <taxon>Actinomycetota incertae sedis</taxon>
        <taxon>Candidatus Hakubellales</taxon>
        <taxon>Candidatus Hakubellaceae</taxon>
        <taxon>Candidatus Hakubella</taxon>
    </lineage>
</organism>